<keyword evidence="1" id="KW-0732">Signal</keyword>
<evidence type="ECO:0000313" key="3">
    <source>
        <dbReference type="Proteomes" id="UP000633219"/>
    </source>
</evidence>
<keyword evidence="3" id="KW-1185">Reference proteome</keyword>
<comment type="caution">
    <text evidence="2">The sequence shown here is derived from an EMBL/GenBank/DDBJ whole genome shotgun (WGS) entry which is preliminary data.</text>
</comment>
<evidence type="ECO:0000313" key="2">
    <source>
        <dbReference type="EMBL" id="MBL0373021.1"/>
    </source>
</evidence>
<name>A0A936YTY1_9HYPH</name>
<dbReference type="Pfam" id="PF08904">
    <property type="entry name" value="EipB_like"/>
    <property type="match status" value="1"/>
</dbReference>
<dbReference type="PROSITE" id="PS51257">
    <property type="entry name" value="PROKAR_LIPOPROTEIN"/>
    <property type="match status" value="1"/>
</dbReference>
<feature type="signal peptide" evidence="1">
    <location>
        <begin position="1"/>
        <end position="23"/>
    </location>
</feature>
<feature type="chain" id="PRO_5037081981" evidence="1">
    <location>
        <begin position="24"/>
        <end position="276"/>
    </location>
</feature>
<dbReference type="EMBL" id="JAEQNC010000006">
    <property type="protein sequence ID" value="MBL0373021.1"/>
    <property type="molecule type" value="Genomic_DNA"/>
</dbReference>
<protein>
    <submittedName>
        <fullName evidence="2">Cell envelope integrity EipB family protein</fullName>
    </submittedName>
</protein>
<dbReference type="AlphaFoldDB" id="A0A936YTY1"/>
<dbReference type="InterPro" id="IPR015000">
    <property type="entry name" value="EipB-like"/>
</dbReference>
<sequence>MISRSSLLACTIGACLASSGVPALSQGIAGLVPHRAVYNLELKDASERSGINNMFGRMVYEFTGSACEGYRVSFRFVTQVETASEKKVTDQQSTTFEDPKTGRFEFESKTFNDDRLDKEVAGLAERRNDKLAVDITMPAEKKIDLTAARFPTQHTIDVIERAKRGDHFFEARIYDGSEDGDKTLFTSTIVGSPVSAGADDPDASGAGKLKAEKTWPVTIAYFDDNKDGDSQPNYRMSFKLYENGVSRDLTMDYGDFVLKGNLVKLDFLPEETCKSN</sequence>
<accession>A0A936YTY1</accession>
<dbReference type="Proteomes" id="UP000633219">
    <property type="component" value="Unassembled WGS sequence"/>
</dbReference>
<gene>
    <name evidence="2" type="ORF">JJB09_13380</name>
</gene>
<evidence type="ECO:0000256" key="1">
    <source>
        <dbReference type="SAM" id="SignalP"/>
    </source>
</evidence>
<reference evidence="2" key="1">
    <citation type="submission" date="2021-01" db="EMBL/GenBank/DDBJ databases">
        <title>Rhizobium sp. strain KVB221 16S ribosomal RNA gene Genome sequencing and assembly.</title>
        <authorList>
            <person name="Kang M."/>
        </authorList>
    </citation>
    <scope>NUCLEOTIDE SEQUENCE</scope>
    <source>
        <strain evidence="2">KVB221</strain>
    </source>
</reference>
<proteinExistence type="predicted"/>
<organism evidence="2 3">
    <name type="scientific">Rhizobium setariae</name>
    <dbReference type="NCBI Taxonomy" id="2801340"/>
    <lineage>
        <taxon>Bacteria</taxon>
        <taxon>Pseudomonadati</taxon>
        <taxon>Pseudomonadota</taxon>
        <taxon>Alphaproteobacteria</taxon>
        <taxon>Hyphomicrobiales</taxon>
        <taxon>Rhizobiaceae</taxon>
        <taxon>Rhizobium/Agrobacterium group</taxon>
        <taxon>Rhizobium</taxon>
    </lineage>
</organism>